<dbReference type="Proteomes" id="UP001165063">
    <property type="component" value="Unassembled WGS sequence"/>
</dbReference>
<sequence length="176" mass="19590">MMTSQYAICSFAEKSSDATAQLSHESDKPHTAVIHDNVEPSTINPASFLSNPSPLPLNQHQQFLLYETLQTSFVPNETTSQPINNARHKLMAKKKKKKKDKKRVRKEKKTVTYMITPGNSINVPGPMLDNESGTRLFKQLPVMDLALPTQNPNPRGQSGSSLLDLSSNKVVLCFKL</sequence>
<dbReference type="EMBL" id="BSXU01000485">
    <property type="protein sequence ID" value="GMG20851.1"/>
    <property type="molecule type" value="Genomic_DNA"/>
</dbReference>
<name>A0A9W6YUM5_AMBMO</name>
<dbReference type="AlphaFoldDB" id="A0A9W6YUM5"/>
<protein>
    <submittedName>
        <fullName evidence="1">Unnamed protein product</fullName>
    </submittedName>
</protein>
<gene>
    <name evidence="1" type="ORF">Amon01_000154200</name>
</gene>
<accession>A0A9W6YUM5</accession>
<comment type="caution">
    <text evidence="1">The sequence shown here is derived from an EMBL/GenBank/DDBJ whole genome shotgun (WGS) entry which is preliminary data.</text>
</comment>
<keyword evidence="2" id="KW-1185">Reference proteome</keyword>
<evidence type="ECO:0000313" key="2">
    <source>
        <dbReference type="Proteomes" id="UP001165063"/>
    </source>
</evidence>
<organism evidence="1 2">
    <name type="scientific">Ambrosiozyma monospora</name>
    <name type="common">Yeast</name>
    <name type="synonym">Endomycopsis monosporus</name>
    <dbReference type="NCBI Taxonomy" id="43982"/>
    <lineage>
        <taxon>Eukaryota</taxon>
        <taxon>Fungi</taxon>
        <taxon>Dikarya</taxon>
        <taxon>Ascomycota</taxon>
        <taxon>Saccharomycotina</taxon>
        <taxon>Pichiomycetes</taxon>
        <taxon>Pichiales</taxon>
        <taxon>Pichiaceae</taxon>
        <taxon>Ambrosiozyma</taxon>
    </lineage>
</organism>
<reference evidence="1" key="1">
    <citation type="submission" date="2023-04" db="EMBL/GenBank/DDBJ databases">
        <title>Ambrosiozyma monospora NBRC 1965.</title>
        <authorList>
            <person name="Ichikawa N."/>
            <person name="Sato H."/>
            <person name="Tonouchi N."/>
        </authorList>
    </citation>
    <scope>NUCLEOTIDE SEQUENCE</scope>
    <source>
        <strain evidence="1">NBRC 1965</strain>
    </source>
</reference>
<proteinExistence type="predicted"/>
<evidence type="ECO:0000313" key="1">
    <source>
        <dbReference type="EMBL" id="GMG20851.1"/>
    </source>
</evidence>